<dbReference type="Pfam" id="PF14204">
    <property type="entry name" value="Ribosomal_L18_c"/>
    <property type="match status" value="1"/>
</dbReference>
<keyword evidence="1" id="KW-0694">RNA-binding</keyword>
<feature type="non-terminal residue" evidence="4">
    <location>
        <position position="1"/>
    </location>
</feature>
<evidence type="ECO:0000256" key="1">
    <source>
        <dbReference type="ARBA" id="ARBA00022730"/>
    </source>
</evidence>
<dbReference type="EMBL" id="CAJOAX010041566">
    <property type="protein sequence ID" value="CAF4283054.1"/>
    <property type="molecule type" value="Genomic_DNA"/>
</dbReference>
<keyword evidence="1" id="KW-0699">rRNA-binding</keyword>
<proteinExistence type="predicted"/>
<protein>
    <recommendedName>
        <fullName evidence="3">Large ribosomal subunit protein uL18 C-terminal eukaryotes domain-containing protein</fullName>
    </recommendedName>
</protein>
<gene>
    <name evidence="4" type="ORF">OTI717_LOCUS41481</name>
</gene>
<feature type="non-terminal residue" evidence="4">
    <location>
        <position position="26"/>
    </location>
</feature>
<organism evidence="4 5">
    <name type="scientific">Rotaria sordida</name>
    <dbReference type="NCBI Taxonomy" id="392033"/>
    <lineage>
        <taxon>Eukaryota</taxon>
        <taxon>Metazoa</taxon>
        <taxon>Spiralia</taxon>
        <taxon>Gnathifera</taxon>
        <taxon>Rotifera</taxon>
        <taxon>Eurotatoria</taxon>
        <taxon>Bdelloidea</taxon>
        <taxon>Philodinida</taxon>
        <taxon>Philodinidae</taxon>
        <taxon>Rotaria</taxon>
    </lineage>
</organism>
<sequence length="26" mass="2781">YKAVHAVIRADPSPSSPKKADTVKSK</sequence>
<evidence type="ECO:0000313" key="5">
    <source>
        <dbReference type="Proteomes" id="UP000663823"/>
    </source>
</evidence>
<evidence type="ECO:0000313" key="4">
    <source>
        <dbReference type="EMBL" id="CAF4283054.1"/>
    </source>
</evidence>
<evidence type="ECO:0000259" key="3">
    <source>
        <dbReference type="Pfam" id="PF14204"/>
    </source>
</evidence>
<dbReference type="Proteomes" id="UP000663823">
    <property type="component" value="Unassembled WGS sequence"/>
</dbReference>
<evidence type="ECO:0000256" key="2">
    <source>
        <dbReference type="SAM" id="MobiDB-lite"/>
    </source>
</evidence>
<feature type="domain" description="Large ribosomal subunit protein uL18 C-terminal eukaryotes" evidence="3">
    <location>
        <begin position="1"/>
        <end position="22"/>
    </location>
</feature>
<comment type="caution">
    <text evidence="4">The sequence shown here is derived from an EMBL/GenBank/DDBJ whole genome shotgun (WGS) entry which is preliminary data.</text>
</comment>
<dbReference type="GO" id="GO:0019843">
    <property type="term" value="F:rRNA binding"/>
    <property type="evidence" value="ECO:0007669"/>
    <property type="project" value="UniProtKB-KW"/>
</dbReference>
<accession>A0A820GUC4</accession>
<feature type="region of interest" description="Disordered" evidence="2">
    <location>
        <begin position="1"/>
        <end position="26"/>
    </location>
</feature>
<dbReference type="AlphaFoldDB" id="A0A820GUC4"/>
<name>A0A820GUC4_9BILA</name>
<dbReference type="InterPro" id="IPR025607">
    <property type="entry name" value="Ribosomal_uL18_C_euk"/>
</dbReference>
<reference evidence="4" key="1">
    <citation type="submission" date="2021-02" db="EMBL/GenBank/DDBJ databases">
        <authorList>
            <person name="Nowell W R."/>
        </authorList>
    </citation>
    <scope>NUCLEOTIDE SEQUENCE</scope>
</reference>